<dbReference type="RefSeq" id="WP_139986558.1">
    <property type="nucleotide sequence ID" value="NZ_DAMDJA010000035.1"/>
</dbReference>
<dbReference type="GO" id="GO:0016616">
    <property type="term" value="F:oxidoreductase activity, acting on the CH-OH group of donors, NAD or NADP as acceptor"/>
    <property type="evidence" value="ECO:0007669"/>
    <property type="project" value="InterPro"/>
</dbReference>
<dbReference type="EMBL" id="VENP01000018">
    <property type="protein sequence ID" value="TNU74996.1"/>
    <property type="molecule type" value="Genomic_DNA"/>
</dbReference>
<protein>
    <recommendedName>
        <fullName evidence="4">Malic enzyme N-terminal domain-containing protein</fullName>
    </recommendedName>
</protein>
<dbReference type="InterPro" id="IPR046346">
    <property type="entry name" value="Aminoacid_DH-like_N_sf"/>
</dbReference>
<evidence type="ECO:0000313" key="5">
    <source>
        <dbReference type="EMBL" id="TNU74996.1"/>
    </source>
</evidence>
<sequence>MTSTITSATVGAASTSTPTSAAAPTLASPSAAYTLTLRVELAFDPGTLGRLTTAIGTTGANLGRIDAHHRNGLAVTRTIDVLCRDEAHGTEVVEAVCAVRGVTLLDVADKTFALHEGGKIRVTPSFALETRDDLSIAYTPGVARVSAAIATDPERVWDYTIKRNAVAVLTDDSSASACSTSRSTACSPSSRRATC</sequence>
<dbReference type="PANTHER" id="PTHR43237">
    <property type="entry name" value="NADP-DEPENDENT MALIC ENZYME"/>
    <property type="match status" value="1"/>
</dbReference>
<dbReference type="SUPFAM" id="SSF53223">
    <property type="entry name" value="Aminoacid dehydrogenase-like, N-terminal domain"/>
    <property type="match status" value="1"/>
</dbReference>
<evidence type="ECO:0000313" key="6">
    <source>
        <dbReference type="Proteomes" id="UP000313849"/>
    </source>
</evidence>
<keyword evidence="6" id="KW-1185">Reference proteome</keyword>
<name>A0A5C5BBP1_9MICO</name>
<dbReference type="Proteomes" id="UP000313849">
    <property type="component" value="Unassembled WGS sequence"/>
</dbReference>
<proteinExistence type="predicted"/>
<evidence type="ECO:0000256" key="2">
    <source>
        <dbReference type="SAM" id="MobiDB-lite"/>
    </source>
</evidence>
<feature type="signal peptide" evidence="3">
    <location>
        <begin position="1"/>
        <end position="21"/>
    </location>
</feature>
<dbReference type="InterPro" id="IPR051674">
    <property type="entry name" value="Malate_Decarboxylase"/>
</dbReference>
<dbReference type="OrthoDB" id="9805787at2"/>
<feature type="region of interest" description="Disordered" evidence="2">
    <location>
        <begin position="1"/>
        <end position="24"/>
    </location>
</feature>
<dbReference type="Gene3D" id="3.40.50.10380">
    <property type="entry name" value="Malic enzyme, N-terminal domain"/>
    <property type="match status" value="1"/>
</dbReference>
<accession>A0A5C5BBP1</accession>
<feature type="chain" id="PRO_5038918958" description="Malic enzyme N-terminal domain-containing protein" evidence="3">
    <location>
        <begin position="22"/>
        <end position="195"/>
    </location>
</feature>
<evidence type="ECO:0000256" key="3">
    <source>
        <dbReference type="SAM" id="SignalP"/>
    </source>
</evidence>
<feature type="domain" description="Malic enzyme N-terminal" evidence="4">
    <location>
        <begin position="117"/>
        <end position="194"/>
    </location>
</feature>
<evidence type="ECO:0000256" key="1">
    <source>
        <dbReference type="ARBA" id="ARBA00023002"/>
    </source>
</evidence>
<dbReference type="InterPro" id="IPR012301">
    <property type="entry name" value="Malic_N_dom"/>
</dbReference>
<dbReference type="AlphaFoldDB" id="A0A5C5BBP1"/>
<dbReference type="InterPro" id="IPR037062">
    <property type="entry name" value="Malic_N_dom_sf"/>
</dbReference>
<dbReference type="PANTHER" id="PTHR43237:SF4">
    <property type="entry name" value="NADP-DEPENDENT MALIC ENZYME"/>
    <property type="match status" value="1"/>
</dbReference>
<keyword evidence="3" id="KW-0732">Signal</keyword>
<reference evidence="5 6" key="1">
    <citation type="submission" date="2019-06" db="EMBL/GenBank/DDBJ databases">
        <title>Draft genome sequence of Miniimonas arenae KCTC 19750T isolated from sea sand.</title>
        <authorList>
            <person name="Park S.-J."/>
        </authorList>
    </citation>
    <scope>NUCLEOTIDE SEQUENCE [LARGE SCALE GENOMIC DNA]</scope>
    <source>
        <strain evidence="5 6">KCTC 19750</strain>
    </source>
</reference>
<comment type="caution">
    <text evidence="5">The sequence shown here is derived from an EMBL/GenBank/DDBJ whole genome shotgun (WGS) entry which is preliminary data.</text>
</comment>
<evidence type="ECO:0000259" key="4">
    <source>
        <dbReference type="SMART" id="SM01274"/>
    </source>
</evidence>
<keyword evidence="1" id="KW-0560">Oxidoreductase</keyword>
<organism evidence="5 6">
    <name type="scientific">Miniimonas arenae</name>
    <dbReference type="NCBI Taxonomy" id="676201"/>
    <lineage>
        <taxon>Bacteria</taxon>
        <taxon>Bacillati</taxon>
        <taxon>Actinomycetota</taxon>
        <taxon>Actinomycetes</taxon>
        <taxon>Micrococcales</taxon>
        <taxon>Beutenbergiaceae</taxon>
        <taxon>Miniimonas</taxon>
    </lineage>
</organism>
<dbReference type="SMART" id="SM01274">
    <property type="entry name" value="malic"/>
    <property type="match status" value="1"/>
</dbReference>
<dbReference type="GO" id="GO:0004470">
    <property type="term" value="F:malic enzyme activity"/>
    <property type="evidence" value="ECO:0007669"/>
    <property type="project" value="InterPro"/>
</dbReference>
<gene>
    <name evidence="5" type="ORF">FH969_06645</name>
</gene>